<gene>
    <name evidence="10" type="ORF">CSSPTR1EN2_LOCUS19209</name>
</gene>
<proteinExistence type="predicted"/>
<dbReference type="InterPro" id="IPR045174">
    <property type="entry name" value="Dof"/>
</dbReference>
<evidence type="ECO:0000256" key="5">
    <source>
        <dbReference type="ARBA" id="ARBA00023125"/>
    </source>
</evidence>
<dbReference type="Proteomes" id="UP001497512">
    <property type="component" value="Chromosome 6"/>
</dbReference>
<keyword evidence="11" id="KW-1185">Reference proteome</keyword>
<feature type="region of interest" description="Disordered" evidence="8">
    <location>
        <begin position="1"/>
        <end position="24"/>
    </location>
</feature>
<evidence type="ECO:0000256" key="2">
    <source>
        <dbReference type="ARBA" id="ARBA00022771"/>
    </source>
</evidence>
<evidence type="ECO:0000259" key="9">
    <source>
        <dbReference type="PROSITE" id="PS50884"/>
    </source>
</evidence>
<keyword evidence="6" id="KW-0804">Transcription</keyword>
<dbReference type="PANTHER" id="PTHR31992">
    <property type="entry name" value="DOF ZINC FINGER PROTEIN DOF1.4-RELATED"/>
    <property type="match status" value="1"/>
</dbReference>
<keyword evidence="7" id="KW-0539">Nucleus</keyword>
<feature type="compositionally biased region" description="Polar residues" evidence="8">
    <location>
        <begin position="1"/>
        <end position="15"/>
    </location>
</feature>
<feature type="compositionally biased region" description="Low complexity" evidence="8">
    <location>
        <begin position="147"/>
        <end position="161"/>
    </location>
</feature>
<dbReference type="PANTHER" id="PTHR31992:SF141">
    <property type="entry name" value="DOF ZINC FINGER PROTEIN DOF1.4"/>
    <property type="match status" value="1"/>
</dbReference>
<evidence type="ECO:0000256" key="8">
    <source>
        <dbReference type="SAM" id="MobiDB-lite"/>
    </source>
</evidence>
<evidence type="ECO:0000256" key="4">
    <source>
        <dbReference type="ARBA" id="ARBA00023015"/>
    </source>
</evidence>
<evidence type="ECO:0000256" key="3">
    <source>
        <dbReference type="ARBA" id="ARBA00022833"/>
    </source>
</evidence>
<dbReference type="Pfam" id="PF02701">
    <property type="entry name" value="Zn_ribbon_Dof"/>
    <property type="match status" value="1"/>
</dbReference>
<evidence type="ECO:0000313" key="10">
    <source>
        <dbReference type="EMBL" id="CAK9228569.1"/>
    </source>
</evidence>
<evidence type="ECO:0000256" key="1">
    <source>
        <dbReference type="ARBA" id="ARBA00022723"/>
    </source>
</evidence>
<evidence type="ECO:0000256" key="6">
    <source>
        <dbReference type="ARBA" id="ARBA00023163"/>
    </source>
</evidence>
<sequence>MASCTITSYGSQAAQANEEPPPESSLDLILTQHRPCPRCQSLNTKFCYYNNYSLTQPRHYCKNCRCYWTAGGTLRNVPVGGGCRKKKKHAGKQLHEAGQSTRDGEPAPAAAPGLSAGHGLPPAVRGGGPAAIATPGLSAGHGPPPAARSGGPAVVAAPGLSARHEPPPAARGGGPAAVVTPGLSAGHGPLPAASVGHGPLRVVRGCSPVAVAGPGLSAGQIDAF</sequence>
<keyword evidence="5" id="KW-0238">DNA-binding</keyword>
<accession>A0ABP0URS4</accession>
<evidence type="ECO:0000256" key="7">
    <source>
        <dbReference type="ARBA" id="ARBA00023242"/>
    </source>
</evidence>
<dbReference type="PROSITE" id="PS50884">
    <property type="entry name" value="ZF_DOF_2"/>
    <property type="match status" value="1"/>
</dbReference>
<keyword evidence="2" id="KW-0863">Zinc-finger</keyword>
<feature type="region of interest" description="Disordered" evidence="8">
    <location>
        <begin position="82"/>
        <end position="181"/>
    </location>
</feature>
<name>A0ABP0URS4_9BRYO</name>
<dbReference type="EMBL" id="OZ019898">
    <property type="protein sequence ID" value="CAK9228569.1"/>
    <property type="molecule type" value="Genomic_DNA"/>
</dbReference>
<dbReference type="InterPro" id="IPR003851">
    <property type="entry name" value="Znf_Dof"/>
</dbReference>
<organism evidence="10 11">
    <name type="scientific">Sphagnum troendelagicum</name>
    <dbReference type="NCBI Taxonomy" id="128251"/>
    <lineage>
        <taxon>Eukaryota</taxon>
        <taxon>Viridiplantae</taxon>
        <taxon>Streptophyta</taxon>
        <taxon>Embryophyta</taxon>
        <taxon>Bryophyta</taxon>
        <taxon>Sphagnophytina</taxon>
        <taxon>Sphagnopsida</taxon>
        <taxon>Sphagnales</taxon>
        <taxon>Sphagnaceae</taxon>
        <taxon>Sphagnum</taxon>
    </lineage>
</organism>
<feature type="domain" description="Dof-type" evidence="9">
    <location>
        <begin position="34"/>
        <end position="88"/>
    </location>
</feature>
<feature type="compositionally biased region" description="Low complexity" evidence="8">
    <location>
        <begin position="106"/>
        <end position="123"/>
    </location>
</feature>
<keyword evidence="1" id="KW-0479">Metal-binding</keyword>
<evidence type="ECO:0000313" key="11">
    <source>
        <dbReference type="Proteomes" id="UP001497512"/>
    </source>
</evidence>
<keyword evidence="4" id="KW-0805">Transcription regulation</keyword>
<protein>
    <recommendedName>
        <fullName evidence="9">Dof-type domain-containing protein</fullName>
    </recommendedName>
</protein>
<feature type="compositionally biased region" description="Basic residues" evidence="8">
    <location>
        <begin position="83"/>
        <end position="92"/>
    </location>
</feature>
<reference evidence="10" key="1">
    <citation type="submission" date="2024-02" db="EMBL/GenBank/DDBJ databases">
        <authorList>
            <consortium name="ELIXIR-Norway"/>
            <consortium name="Elixir Norway"/>
        </authorList>
    </citation>
    <scope>NUCLEOTIDE SEQUENCE</scope>
</reference>
<keyword evidence="3" id="KW-0862">Zinc</keyword>